<reference evidence="3" key="2">
    <citation type="submission" date="2015-01" db="EMBL/GenBank/DDBJ databases">
        <title>Evolutionary Origins and Diversification of the Mycorrhizal Mutualists.</title>
        <authorList>
            <consortium name="DOE Joint Genome Institute"/>
            <consortium name="Mycorrhizal Genomics Consortium"/>
            <person name="Kohler A."/>
            <person name="Kuo A."/>
            <person name="Nagy L.G."/>
            <person name="Floudas D."/>
            <person name="Copeland A."/>
            <person name="Barry K.W."/>
            <person name="Cichocki N."/>
            <person name="Veneault-Fourrey C."/>
            <person name="LaButti K."/>
            <person name="Lindquist E.A."/>
            <person name="Lipzen A."/>
            <person name="Lundell T."/>
            <person name="Morin E."/>
            <person name="Murat C."/>
            <person name="Riley R."/>
            <person name="Ohm R."/>
            <person name="Sun H."/>
            <person name="Tunlid A."/>
            <person name="Henrissat B."/>
            <person name="Grigoriev I.V."/>
            <person name="Hibbett D.S."/>
            <person name="Martin F."/>
        </authorList>
    </citation>
    <scope>NUCLEOTIDE SEQUENCE [LARGE SCALE GENOMIC DNA]</scope>
    <source>
        <strain evidence="3">MAFF 305830</strain>
    </source>
</reference>
<accession>A0A0C3B6M5</accession>
<keyword evidence="3" id="KW-1185">Reference proteome</keyword>
<proteinExistence type="predicted"/>
<dbReference type="HOGENOM" id="CLU_1338235_0_0_1"/>
<protein>
    <submittedName>
        <fullName evidence="2">Uncharacterized protein</fullName>
    </submittedName>
</protein>
<reference evidence="2 3" key="1">
    <citation type="submission" date="2014-04" db="EMBL/GenBank/DDBJ databases">
        <authorList>
            <consortium name="DOE Joint Genome Institute"/>
            <person name="Kuo A."/>
            <person name="Zuccaro A."/>
            <person name="Kohler A."/>
            <person name="Nagy L.G."/>
            <person name="Floudas D."/>
            <person name="Copeland A."/>
            <person name="Barry K.W."/>
            <person name="Cichocki N."/>
            <person name="Veneault-Fourrey C."/>
            <person name="LaButti K."/>
            <person name="Lindquist E.A."/>
            <person name="Lipzen A."/>
            <person name="Lundell T."/>
            <person name="Morin E."/>
            <person name="Murat C."/>
            <person name="Sun H."/>
            <person name="Tunlid A."/>
            <person name="Henrissat B."/>
            <person name="Grigoriev I.V."/>
            <person name="Hibbett D.S."/>
            <person name="Martin F."/>
            <person name="Nordberg H.P."/>
            <person name="Cantor M.N."/>
            <person name="Hua S.X."/>
        </authorList>
    </citation>
    <scope>NUCLEOTIDE SEQUENCE [LARGE SCALE GENOMIC DNA]</scope>
    <source>
        <strain evidence="2 3">MAFF 305830</strain>
    </source>
</reference>
<dbReference type="AlphaFoldDB" id="A0A0C3B6M5"/>
<dbReference type="EMBL" id="KN824280">
    <property type="protein sequence ID" value="KIM32485.1"/>
    <property type="molecule type" value="Genomic_DNA"/>
</dbReference>
<sequence>MVVFYPHRPSHSSAGLVINQEISKEILEISYAELGLTLQLNGEDEEQRIVEVDDSLNCKAENWTDGGPEHDSEWEDADIVEKKATLAQKGAHTMKGFEAKESGGINRGGVKRGLYSRTGSAARTTRTKKADAQKKLGSGKLNERQYKTIVRQLEHSKKQNEDLKKNTPTLMELFARKRAASVELIGERPSKHPRLSEDTNEVVEK</sequence>
<evidence type="ECO:0000313" key="3">
    <source>
        <dbReference type="Proteomes" id="UP000054097"/>
    </source>
</evidence>
<feature type="region of interest" description="Disordered" evidence="1">
    <location>
        <begin position="183"/>
        <end position="205"/>
    </location>
</feature>
<evidence type="ECO:0000313" key="2">
    <source>
        <dbReference type="EMBL" id="KIM32485.1"/>
    </source>
</evidence>
<organism evidence="2 3">
    <name type="scientific">Serendipita vermifera MAFF 305830</name>
    <dbReference type="NCBI Taxonomy" id="933852"/>
    <lineage>
        <taxon>Eukaryota</taxon>
        <taxon>Fungi</taxon>
        <taxon>Dikarya</taxon>
        <taxon>Basidiomycota</taxon>
        <taxon>Agaricomycotina</taxon>
        <taxon>Agaricomycetes</taxon>
        <taxon>Sebacinales</taxon>
        <taxon>Serendipitaceae</taxon>
        <taxon>Serendipita</taxon>
    </lineage>
</organism>
<gene>
    <name evidence="2" type="ORF">M408DRAFT_316355</name>
</gene>
<dbReference type="Proteomes" id="UP000054097">
    <property type="component" value="Unassembled WGS sequence"/>
</dbReference>
<feature type="compositionally biased region" description="Basic and acidic residues" evidence="1">
    <location>
        <begin position="185"/>
        <end position="205"/>
    </location>
</feature>
<evidence type="ECO:0000256" key="1">
    <source>
        <dbReference type="SAM" id="MobiDB-lite"/>
    </source>
</evidence>
<name>A0A0C3B6M5_SERVB</name>